<proteinExistence type="predicted"/>
<evidence type="ECO:0000256" key="1">
    <source>
        <dbReference type="SAM" id="MobiDB-lite"/>
    </source>
</evidence>
<protein>
    <submittedName>
        <fullName evidence="2">Uncharacterized protein</fullName>
    </submittedName>
</protein>
<evidence type="ECO:0000313" key="2">
    <source>
        <dbReference type="EMBL" id="RKP27412.1"/>
    </source>
</evidence>
<dbReference type="Proteomes" id="UP000278143">
    <property type="component" value="Unassembled WGS sequence"/>
</dbReference>
<dbReference type="Pfam" id="PF09741">
    <property type="entry name" value="DUF2045"/>
    <property type="match status" value="1"/>
</dbReference>
<dbReference type="PANTHER" id="PTHR21477">
    <property type="entry name" value="ZGC:172139"/>
    <property type="match status" value="1"/>
</dbReference>
<dbReference type="OrthoDB" id="1906921at2759"/>
<dbReference type="PANTHER" id="PTHR21477:SF13">
    <property type="entry name" value="KIAA0930"/>
    <property type="match status" value="1"/>
</dbReference>
<dbReference type="EMBL" id="KZ989211">
    <property type="protein sequence ID" value="RKP27412.1"/>
    <property type="molecule type" value="Genomic_DNA"/>
</dbReference>
<reference evidence="3" key="1">
    <citation type="journal article" date="2018" name="Nat. Microbiol.">
        <title>Leveraging single-cell genomics to expand the fungal tree of life.</title>
        <authorList>
            <person name="Ahrendt S.R."/>
            <person name="Quandt C.A."/>
            <person name="Ciobanu D."/>
            <person name="Clum A."/>
            <person name="Salamov A."/>
            <person name="Andreopoulos B."/>
            <person name="Cheng J.F."/>
            <person name="Woyke T."/>
            <person name="Pelin A."/>
            <person name="Henrissat B."/>
            <person name="Reynolds N.K."/>
            <person name="Benny G.L."/>
            <person name="Smith M.E."/>
            <person name="James T.Y."/>
            <person name="Grigoriev I.V."/>
        </authorList>
    </citation>
    <scope>NUCLEOTIDE SEQUENCE [LARGE SCALE GENOMIC DNA]</scope>
    <source>
        <strain evidence="3">Benny S71-1</strain>
    </source>
</reference>
<dbReference type="AlphaFoldDB" id="A0A4P9Z5Q1"/>
<dbReference type="InterPro" id="IPR019141">
    <property type="entry name" value="DUF2045"/>
</dbReference>
<keyword evidence="3" id="KW-1185">Reference proteome</keyword>
<name>A0A4P9Z5Q1_9FUNG</name>
<feature type="region of interest" description="Disordered" evidence="1">
    <location>
        <begin position="28"/>
        <end position="52"/>
    </location>
</feature>
<gene>
    <name evidence="2" type="ORF">SYNPS1DRAFT_26928</name>
</gene>
<feature type="region of interest" description="Disordered" evidence="1">
    <location>
        <begin position="270"/>
        <end position="292"/>
    </location>
</feature>
<evidence type="ECO:0000313" key="3">
    <source>
        <dbReference type="Proteomes" id="UP000278143"/>
    </source>
</evidence>
<organism evidence="2 3">
    <name type="scientific">Syncephalis pseudoplumigaleata</name>
    <dbReference type="NCBI Taxonomy" id="1712513"/>
    <lineage>
        <taxon>Eukaryota</taxon>
        <taxon>Fungi</taxon>
        <taxon>Fungi incertae sedis</taxon>
        <taxon>Zoopagomycota</taxon>
        <taxon>Zoopagomycotina</taxon>
        <taxon>Zoopagomycetes</taxon>
        <taxon>Zoopagales</taxon>
        <taxon>Piptocephalidaceae</taxon>
        <taxon>Syncephalis</taxon>
    </lineage>
</organism>
<sequence>MRSLGHILQRLETESLTPPMTIAQLAHSKQHVAGETTSGHRSTDTPMMRHRTSSKSLYGQIIEGDPDLADPRWQHLFREYFVEHSDPDSDDLLFFVRDSSTCFDEHDDPLAHRASMAAASSSSSSRPSSVLAHRQTLENNVDPVFVKRRQPPPNPMPHLHDNTILWKETFFLNLIVQVPVKLTVAVCKRNVEQSTSPGRRSSMIQTTRRVSRSVYAMPTKSSVNEKERSWECSWPLIYYVVEDFEEAFEQLVVRDGEYLCVELSAMVPATGHPQQHQPQPPVSPRSDTTNGVATALSNLNGRRVSQDGQHSHYKVTLFQGAASFAALMDNYKRKTAPKLHRRFRLTTGHDPPLTEFIMMRGPGGKGHAQVAITGHETQDTIAAATASSPHYPEPTRNYDSPLLDDAYAKRPTSPLPPLSRPSSAASFFQSLKRIALNERPEPVAYQSLKCCMTFVNVPWTSVVT</sequence>
<accession>A0A4P9Z5Q1</accession>